<keyword evidence="10" id="KW-1185">Reference proteome</keyword>
<feature type="transmembrane region" description="Helical" evidence="7">
    <location>
        <begin position="321"/>
        <end position="342"/>
    </location>
</feature>
<evidence type="ECO:0000256" key="1">
    <source>
        <dbReference type="ARBA" id="ARBA00004477"/>
    </source>
</evidence>
<feature type="region of interest" description="Disordered" evidence="6">
    <location>
        <begin position="1"/>
        <end position="71"/>
    </location>
</feature>
<keyword evidence="2 7" id="KW-0812">Transmembrane</keyword>
<dbReference type="PANTHER" id="PTHR23051">
    <property type="entry name" value="SOLUTE CARRIER FAMILY 35, MEMBER F5"/>
    <property type="match status" value="1"/>
</dbReference>
<dbReference type="OrthoDB" id="1436450at2759"/>
<dbReference type="SUPFAM" id="SSF103481">
    <property type="entry name" value="Multidrug resistance efflux transporter EmrE"/>
    <property type="match status" value="2"/>
</dbReference>
<feature type="transmembrane region" description="Helical" evidence="7">
    <location>
        <begin position="83"/>
        <end position="106"/>
    </location>
</feature>
<organism evidence="9 10">
    <name type="scientific">Blastomyces percursus</name>
    <dbReference type="NCBI Taxonomy" id="1658174"/>
    <lineage>
        <taxon>Eukaryota</taxon>
        <taxon>Fungi</taxon>
        <taxon>Dikarya</taxon>
        <taxon>Ascomycota</taxon>
        <taxon>Pezizomycotina</taxon>
        <taxon>Eurotiomycetes</taxon>
        <taxon>Eurotiomycetidae</taxon>
        <taxon>Onygenales</taxon>
        <taxon>Ajellomycetaceae</taxon>
        <taxon>Blastomyces</taxon>
    </lineage>
</organism>
<evidence type="ECO:0000256" key="5">
    <source>
        <dbReference type="ARBA" id="ARBA00023136"/>
    </source>
</evidence>
<keyword evidence="3" id="KW-0256">Endoplasmic reticulum</keyword>
<keyword evidence="4 7" id="KW-1133">Transmembrane helix</keyword>
<evidence type="ECO:0000256" key="7">
    <source>
        <dbReference type="SAM" id="Phobius"/>
    </source>
</evidence>
<accession>A0A1J9P5C4</accession>
<dbReference type="InterPro" id="IPR037185">
    <property type="entry name" value="EmrE-like"/>
</dbReference>
<dbReference type="PANTHER" id="PTHR23051:SF0">
    <property type="entry name" value="SOLUTE CARRIER FAMILY 35 MEMBER F5"/>
    <property type="match status" value="1"/>
</dbReference>
<reference evidence="9 10" key="1">
    <citation type="submission" date="2015-08" db="EMBL/GenBank/DDBJ databases">
        <title>Emmonsia species relationships and genome sequence.</title>
        <authorList>
            <person name="Cuomo C.A."/>
            <person name="Schwartz I.S."/>
            <person name="Kenyon C."/>
            <person name="De Hoog G.S."/>
            <person name="Govender N.P."/>
            <person name="Botha A."/>
            <person name="Moreno L."/>
            <person name="De Vries M."/>
            <person name="Munoz J.F."/>
            <person name="Stielow J.B."/>
        </authorList>
    </citation>
    <scope>NUCLEOTIDE SEQUENCE [LARGE SCALE GENOMIC DNA]</scope>
    <source>
        <strain evidence="9 10">EI222</strain>
    </source>
</reference>
<feature type="transmembrane region" description="Helical" evidence="7">
    <location>
        <begin position="354"/>
        <end position="380"/>
    </location>
</feature>
<protein>
    <recommendedName>
        <fullName evidence="8">DUF3955 domain-containing protein</fullName>
    </recommendedName>
</protein>
<evidence type="ECO:0000313" key="10">
    <source>
        <dbReference type="Proteomes" id="UP000242791"/>
    </source>
</evidence>
<dbReference type="EMBL" id="LGTZ01002816">
    <property type="protein sequence ID" value="OJD11074.1"/>
    <property type="molecule type" value="Genomic_DNA"/>
</dbReference>
<keyword evidence="5 7" id="KW-0472">Membrane</keyword>
<dbReference type="STRING" id="1658174.A0A1J9P5C4"/>
<feature type="transmembrane region" description="Helical" evidence="7">
    <location>
        <begin position="392"/>
        <end position="413"/>
    </location>
</feature>
<comment type="caution">
    <text evidence="9">The sequence shown here is derived from an EMBL/GenBank/DDBJ whole genome shotgun (WGS) entry which is preliminary data.</text>
</comment>
<feature type="transmembrane region" description="Helical" evidence="7">
    <location>
        <begin position="283"/>
        <end position="301"/>
    </location>
</feature>
<evidence type="ECO:0000259" key="8">
    <source>
        <dbReference type="Pfam" id="PF13127"/>
    </source>
</evidence>
<evidence type="ECO:0000256" key="2">
    <source>
        <dbReference type="ARBA" id="ARBA00022692"/>
    </source>
</evidence>
<name>A0A1J9P5C4_9EURO</name>
<evidence type="ECO:0000313" key="9">
    <source>
        <dbReference type="EMBL" id="OJD11074.1"/>
    </source>
</evidence>
<dbReference type="AlphaFoldDB" id="A0A1J9P5C4"/>
<sequence length="471" mass="51716">MSTELLGGGGGELLQQHQPHHHHDGTAVENMQVDNEASRSVTPSASAPAPARPRSRSASRPLNSERKRSGAEKLPLGIARRTLGIILLLIVVVLWTTSNFLASTIFSDDSYSKPFFVTYVNTTFFIVPLLSILGNRLFRIWRAGKLSKHTTFRALLEQLDSHEAAHEYHPFPAADDDVDVPRNFGRGNRYQRVRHADDDGPGEDDDDKMDALPERLGFKATAKLSLEFCLVWITSRKKANYFAAACLQFTTVGSTTILTSTSGVWTLIFGAVLGVEKFTVRKALGVFASLTGIVLISRVDLSGANNDENRGSFPHKTATEIAIGNSMAAFSAILYGVYTIVMKKQVGDESRVNMALFFGLVGFINTVLLWPCMIILHVAGWETFELPHTGRIWLIVIVNSLTSLVSDILWAYAMLLTTPLVVTVGLSLTIPLSLVAQIFIQGQYSSALYWLGAAIVFCSFLVVNHEGKEES</sequence>
<feature type="compositionally biased region" description="Gly residues" evidence="6">
    <location>
        <begin position="1"/>
        <end position="12"/>
    </location>
</feature>
<dbReference type="Proteomes" id="UP000242791">
    <property type="component" value="Unassembled WGS sequence"/>
</dbReference>
<evidence type="ECO:0000256" key="6">
    <source>
        <dbReference type="SAM" id="MobiDB-lite"/>
    </source>
</evidence>
<gene>
    <name evidence="9" type="ORF">ACJ73_09618</name>
</gene>
<evidence type="ECO:0000256" key="4">
    <source>
        <dbReference type="ARBA" id="ARBA00022989"/>
    </source>
</evidence>
<feature type="transmembrane region" description="Helical" evidence="7">
    <location>
        <begin position="118"/>
        <end position="138"/>
    </location>
</feature>
<evidence type="ECO:0000256" key="3">
    <source>
        <dbReference type="ARBA" id="ARBA00022824"/>
    </source>
</evidence>
<dbReference type="Pfam" id="PF13127">
    <property type="entry name" value="DUF3955"/>
    <property type="match status" value="1"/>
</dbReference>
<proteinExistence type="predicted"/>
<feature type="transmembrane region" description="Helical" evidence="7">
    <location>
        <begin position="446"/>
        <end position="463"/>
    </location>
</feature>
<feature type="compositionally biased region" description="Low complexity" evidence="6">
    <location>
        <begin position="38"/>
        <end position="49"/>
    </location>
</feature>
<comment type="subcellular location">
    <subcellularLocation>
        <location evidence="1">Endoplasmic reticulum membrane</location>
        <topology evidence="1">Multi-pass membrane protein</topology>
    </subcellularLocation>
</comment>
<dbReference type="GO" id="GO:0000329">
    <property type="term" value="C:fungal-type vacuole membrane"/>
    <property type="evidence" value="ECO:0007669"/>
    <property type="project" value="TreeGrafter"/>
</dbReference>
<dbReference type="InterPro" id="IPR025016">
    <property type="entry name" value="DUF3955"/>
</dbReference>
<feature type="transmembrane region" description="Helical" evidence="7">
    <location>
        <begin position="420"/>
        <end position="440"/>
    </location>
</feature>
<dbReference type="VEuPathDB" id="FungiDB:ACJ73_09618"/>
<feature type="domain" description="DUF3955" evidence="8">
    <location>
        <begin position="82"/>
        <end position="133"/>
    </location>
</feature>